<dbReference type="EMBL" id="BLXT01002992">
    <property type="protein sequence ID" value="GFN99381.1"/>
    <property type="molecule type" value="Genomic_DNA"/>
</dbReference>
<keyword evidence="7" id="KW-0496">Mitochondrion</keyword>
<keyword evidence="3" id="KW-0677">Repeat</keyword>
<dbReference type="Pfam" id="PF13181">
    <property type="entry name" value="TPR_8"/>
    <property type="match status" value="1"/>
</dbReference>
<protein>
    <submittedName>
        <fullName evidence="12">Mitochondrial import receptor subunit tom70</fullName>
    </submittedName>
</protein>
<accession>A0AAV3ZXU5</accession>
<feature type="repeat" description="TPR" evidence="10">
    <location>
        <begin position="118"/>
        <end position="151"/>
    </location>
</feature>
<comment type="similarity">
    <text evidence="9">Belongs to the Tom70 family.</text>
</comment>
<dbReference type="GO" id="GO:0005741">
    <property type="term" value="C:mitochondrial outer membrane"/>
    <property type="evidence" value="ECO:0007669"/>
    <property type="project" value="UniProtKB-SubCell"/>
</dbReference>
<proteinExistence type="inferred from homology"/>
<evidence type="ECO:0000256" key="4">
    <source>
        <dbReference type="ARBA" id="ARBA00022787"/>
    </source>
</evidence>
<evidence type="ECO:0000256" key="9">
    <source>
        <dbReference type="ARBA" id="ARBA00038030"/>
    </source>
</evidence>
<name>A0AAV3ZXU5_9GAST</name>
<comment type="subcellular location">
    <subcellularLocation>
        <location evidence="1">Mitochondrion outer membrane</location>
        <topology evidence="1">Single-pass membrane protein</topology>
    </subcellularLocation>
</comment>
<evidence type="ECO:0000256" key="10">
    <source>
        <dbReference type="PROSITE-ProRule" id="PRU00339"/>
    </source>
</evidence>
<comment type="caution">
    <text evidence="12">The sequence shown here is derived from an EMBL/GenBank/DDBJ whole genome shotgun (WGS) entry which is preliminary data.</text>
</comment>
<dbReference type="GO" id="GO:0008320">
    <property type="term" value="F:protein transmembrane transporter activity"/>
    <property type="evidence" value="ECO:0007669"/>
    <property type="project" value="TreeGrafter"/>
</dbReference>
<evidence type="ECO:0000256" key="5">
    <source>
        <dbReference type="ARBA" id="ARBA00022803"/>
    </source>
</evidence>
<keyword evidence="2" id="KW-0812">Transmembrane</keyword>
<evidence type="ECO:0000313" key="12">
    <source>
        <dbReference type="EMBL" id="GFN99381.1"/>
    </source>
</evidence>
<feature type="repeat" description="TPR" evidence="10">
    <location>
        <begin position="227"/>
        <end position="260"/>
    </location>
</feature>
<evidence type="ECO:0000256" key="6">
    <source>
        <dbReference type="ARBA" id="ARBA00022989"/>
    </source>
</evidence>
<keyword evidence="12" id="KW-0675">Receptor</keyword>
<dbReference type="Pfam" id="PF13432">
    <property type="entry name" value="TPR_16"/>
    <property type="match status" value="1"/>
</dbReference>
<evidence type="ECO:0000313" key="13">
    <source>
        <dbReference type="Proteomes" id="UP000735302"/>
    </source>
</evidence>
<dbReference type="PANTHER" id="PTHR46208:SF1">
    <property type="entry name" value="MITOCHONDRIAL IMPORT RECEPTOR SUBUNIT TOM70"/>
    <property type="match status" value="1"/>
</dbReference>
<dbReference type="GO" id="GO:0045039">
    <property type="term" value="P:protein insertion into mitochondrial inner membrane"/>
    <property type="evidence" value="ECO:0007669"/>
    <property type="project" value="TreeGrafter"/>
</dbReference>
<dbReference type="InterPro" id="IPR019734">
    <property type="entry name" value="TPR_rpt"/>
</dbReference>
<keyword evidence="6" id="KW-1133">Transmembrane helix</keyword>
<keyword evidence="4" id="KW-1000">Mitochondrion outer membrane</keyword>
<dbReference type="SMART" id="SM00028">
    <property type="entry name" value="TPR"/>
    <property type="match status" value="6"/>
</dbReference>
<keyword evidence="13" id="KW-1185">Reference proteome</keyword>
<dbReference type="PROSITE" id="PS50005">
    <property type="entry name" value="TPR"/>
    <property type="match status" value="4"/>
</dbReference>
<dbReference type="SUPFAM" id="SSF48452">
    <property type="entry name" value="TPR-like"/>
    <property type="match status" value="2"/>
</dbReference>
<evidence type="ECO:0000256" key="3">
    <source>
        <dbReference type="ARBA" id="ARBA00022737"/>
    </source>
</evidence>
<feature type="region of interest" description="Disordered" evidence="11">
    <location>
        <begin position="1"/>
        <end position="34"/>
    </location>
</feature>
<dbReference type="GO" id="GO:0030150">
    <property type="term" value="P:protein import into mitochondrial matrix"/>
    <property type="evidence" value="ECO:0007669"/>
    <property type="project" value="TreeGrafter"/>
</dbReference>
<dbReference type="InterPro" id="IPR011990">
    <property type="entry name" value="TPR-like_helical_dom_sf"/>
</dbReference>
<feature type="repeat" description="TPR" evidence="10">
    <location>
        <begin position="296"/>
        <end position="329"/>
    </location>
</feature>
<dbReference type="GO" id="GO:0030943">
    <property type="term" value="F:mitochondrion targeting sequence binding"/>
    <property type="evidence" value="ECO:0007669"/>
    <property type="project" value="TreeGrafter"/>
</dbReference>
<evidence type="ECO:0000256" key="1">
    <source>
        <dbReference type="ARBA" id="ARBA00004572"/>
    </source>
</evidence>
<feature type="repeat" description="TPR" evidence="10">
    <location>
        <begin position="152"/>
        <end position="185"/>
    </location>
</feature>
<dbReference type="PANTHER" id="PTHR46208">
    <property type="entry name" value="MITOCHONDRIAL IMPORT RECEPTOR SUBUNIT TOM70"/>
    <property type="match status" value="1"/>
</dbReference>
<keyword evidence="5 10" id="KW-0802">TPR repeat</keyword>
<evidence type="ECO:0000256" key="8">
    <source>
        <dbReference type="ARBA" id="ARBA00023136"/>
    </source>
</evidence>
<dbReference type="Pfam" id="PF14559">
    <property type="entry name" value="TPR_19"/>
    <property type="match status" value="1"/>
</dbReference>
<sequence>MGVNMKGSVQEVGDEDLQLQPHPHQEEEEEADKIGDNGAVMVDIPSAFERAKNCLVMKEYDQIIPLCDEELAKPDSTHTAETRLLRGTMRLLQGLGDGALEDFTKIIAMDGVDKTLQATALIREGCLRMQKENVEESLSSFVKAESLDPQNSDVYHHHGQQLLQLEKLDEAITKFDRSIELSPNFPTSYIQKYYAVHRKAIMTENMSMLNEAKAGFERAISKFPNCSDALILYAQSLTDQNKFEEAERYFKKAHEVQPQNANNIVHRGLMLLQWRGNVDGTMDLLSQALKIDPTCQYAYEIKGTIEVQRGNLPEAIKAFKKAIDLSNSASEMAHLYSLMEAAEVQVKVARDLNIPLPSALG</sequence>
<evidence type="ECO:0000256" key="2">
    <source>
        <dbReference type="ARBA" id="ARBA00022692"/>
    </source>
</evidence>
<dbReference type="AlphaFoldDB" id="A0AAV3ZXU5"/>
<dbReference type="Gene3D" id="1.25.40.10">
    <property type="entry name" value="Tetratricopeptide repeat domain"/>
    <property type="match status" value="1"/>
</dbReference>
<organism evidence="12 13">
    <name type="scientific">Plakobranchus ocellatus</name>
    <dbReference type="NCBI Taxonomy" id="259542"/>
    <lineage>
        <taxon>Eukaryota</taxon>
        <taxon>Metazoa</taxon>
        <taxon>Spiralia</taxon>
        <taxon>Lophotrochozoa</taxon>
        <taxon>Mollusca</taxon>
        <taxon>Gastropoda</taxon>
        <taxon>Heterobranchia</taxon>
        <taxon>Euthyneura</taxon>
        <taxon>Panpulmonata</taxon>
        <taxon>Sacoglossa</taxon>
        <taxon>Placobranchoidea</taxon>
        <taxon>Plakobranchidae</taxon>
        <taxon>Plakobranchus</taxon>
    </lineage>
</organism>
<gene>
    <name evidence="12" type="ORF">PoB_002588700</name>
</gene>
<keyword evidence="8" id="KW-0472">Membrane</keyword>
<reference evidence="12 13" key="1">
    <citation type="journal article" date="2021" name="Elife">
        <title>Chloroplast acquisition without the gene transfer in kleptoplastic sea slugs, Plakobranchus ocellatus.</title>
        <authorList>
            <person name="Maeda T."/>
            <person name="Takahashi S."/>
            <person name="Yoshida T."/>
            <person name="Shimamura S."/>
            <person name="Takaki Y."/>
            <person name="Nagai Y."/>
            <person name="Toyoda A."/>
            <person name="Suzuki Y."/>
            <person name="Arimoto A."/>
            <person name="Ishii H."/>
            <person name="Satoh N."/>
            <person name="Nishiyama T."/>
            <person name="Hasebe M."/>
            <person name="Maruyama T."/>
            <person name="Minagawa J."/>
            <person name="Obokata J."/>
            <person name="Shigenobu S."/>
        </authorList>
    </citation>
    <scope>NUCLEOTIDE SEQUENCE [LARGE SCALE GENOMIC DNA]</scope>
</reference>
<dbReference type="Proteomes" id="UP000735302">
    <property type="component" value="Unassembled WGS sequence"/>
</dbReference>
<evidence type="ECO:0000256" key="7">
    <source>
        <dbReference type="ARBA" id="ARBA00023128"/>
    </source>
</evidence>
<evidence type="ECO:0000256" key="11">
    <source>
        <dbReference type="SAM" id="MobiDB-lite"/>
    </source>
</evidence>